<feature type="compositionally biased region" description="Acidic residues" evidence="2">
    <location>
        <begin position="771"/>
        <end position="780"/>
    </location>
</feature>
<gene>
    <name evidence="3" type="ORF">VSDG_05873</name>
</gene>
<feature type="compositionally biased region" description="Polar residues" evidence="2">
    <location>
        <begin position="42"/>
        <end position="57"/>
    </location>
</feature>
<dbReference type="InterPro" id="IPR017956">
    <property type="entry name" value="AT_hook_DNA-bd_motif"/>
</dbReference>
<dbReference type="Proteomes" id="UP000284375">
    <property type="component" value="Unassembled WGS sequence"/>
</dbReference>
<feature type="region of interest" description="Disordered" evidence="2">
    <location>
        <begin position="578"/>
        <end position="669"/>
    </location>
</feature>
<feature type="compositionally biased region" description="Basic and acidic residues" evidence="2">
    <location>
        <begin position="412"/>
        <end position="422"/>
    </location>
</feature>
<organism evidence="3 4">
    <name type="scientific">Cytospora chrysosperma</name>
    <name type="common">Cytospora canker fungus</name>
    <name type="synonym">Sphaeria chrysosperma</name>
    <dbReference type="NCBI Taxonomy" id="252740"/>
    <lineage>
        <taxon>Eukaryota</taxon>
        <taxon>Fungi</taxon>
        <taxon>Dikarya</taxon>
        <taxon>Ascomycota</taxon>
        <taxon>Pezizomycotina</taxon>
        <taxon>Sordariomycetes</taxon>
        <taxon>Sordariomycetidae</taxon>
        <taxon>Diaporthales</taxon>
        <taxon>Cytosporaceae</taxon>
        <taxon>Cytospora</taxon>
    </lineage>
</organism>
<reference evidence="3 4" key="1">
    <citation type="submission" date="2015-09" db="EMBL/GenBank/DDBJ databases">
        <title>Host preference determinants of Valsa canker pathogens revealed by comparative genomics.</title>
        <authorList>
            <person name="Yin Z."/>
            <person name="Huang L."/>
        </authorList>
    </citation>
    <scope>NUCLEOTIDE SEQUENCE [LARGE SCALE GENOMIC DNA]</scope>
    <source>
        <strain evidence="3 4">YSFL</strain>
    </source>
</reference>
<dbReference type="GO" id="GO:0003677">
    <property type="term" value="F:DNA binding"/>
    <property type="evidence" value="ECO:0007669"/>
    <property type="project" value="InterPro"/>
</dbReference>
<feature type="compositionally biased region" description="Basic and acidic residues" evidence="2">
    <location>
        <begin position="620"/>
        <end position="629"/>
    </location>
</feature>
<feature type="region of interest" description="Disordered" evidence="2">
    <location>
        <begin position="354"/>
        <end position="534"/>
    </location>
</feature>
<accession>A0A423VVK2</accession>
<feature type="compositionally biased region" description="Basic residues" evidence="2">
    <location>
        <begin position="647"/>
        <end position="656"/>
    </location>
</feature>
<dbReference type="EMBL" id="LJZO01000025">
    <property type="protein sequence ID" value="ROV95072.1"/>
    <property type="molecule type" value="Genomic_DNA"/>
</dbReference>
<feature type="compositionally biased region" description="Polar residues" evidence="2">
    <location>
        <begin position="841"/>
        <end position="850"/>
    </location>
</feature>
<feature type="compositionally biased region" description="Polar residues" evidence="2">
    <location>
        <begin position="192"/>
        <end position="204"/>
    </location>
</feature>
<dbReference type="InterPro" id="IPR025527">
    <property type="entry name" value="HUWE1/Rev1_UBM"/>
</dbReference>
<comment type="caution">
    <text evidence="3">The sequence shown here is derived from an EMBL/GenBank/DDBJ whole genome shotgun (WGS) entry which is preliminary data.</text>
</comment>
<protein>
    <submittedName>
        <fullName evidence="3">Uncharacterized protein</fullName>
    </submittedName>
</protein>
<feature type="compositionally biased region" description="Polar residues" evidence="2">
    <location>
        <begin position="781"/>
        <end position="791"/>
    </location>
</feature>
<evidence type="ECO:0000313" key="3">
    <source>
        <dbReference type="EMBL" id="ROV95072.1"/>
    </source>
</evidence>
<dbReference type="OrthoDB" id="5404794at2759"/>
<keyword evidence="4" id="KW-1185">Reference proteome</keyword>
<name>A0A423VVK2_CYTCH</name>
<evidence type="ECO:0000256" key="2">
    <source>
        <dbReference type="SAM" id="MobiDB-lite"/>
    </source>
</evidence>
<dbReference type="Pfam" id="PF14377">
    <property type="entry name" value="UBM"/>
    <property type="match status" value="1"/>
</dbReference>
<sequence>MPDRKVIYDSEDEDAGFSPLNSPSRGDATNADVASRGEDINTMGQPQQELDISETLSTDPNFFRDVYYVQQNVETEVIPDSARDGNGDMGSSDMQKNSSRIAKQNSSSLTDPSSKSARNGISRVDRVDFANFTQVTTPRGDAPGFPKDIYDFPSSNEEGEAAETTVSKAKTRAIETFRKRKRGDIATPVETPVSSSPAHPSSQHGDLMPTHPHGKGEAPQSTRKKRKSGTQQILAQIPEDVDLLVIPRTADMNESPAKIRADNEDLGDIVTDTFKDGQGLIEYPPASFFIAPPSRLTASQKQEYVRISGSSDHEKEEKHEPSISLLQAQAHHQQIHSSEATIAYTTPSRYCPTPRFLDLQETGDRDSSSTAASTRKRAGITRTDASLPHSSPDELGSDSPNQTLSKAKRRKGAEENGERGQDDSWDSDEIGSHREQYVPRPSRKRAGVKSDEDLEGPAMSDDSGSARKKRLNTRQRADVAQEDSWDCDKIGTHRETYKPRPSRRRSRAVVQEDAESALEQSMPDTCPPRQASSGFMESAEAVLILSGQQAAQDEVEGVEGIDPDYLAALPEDLRHEVIRDHLAQNAQASRTRGRGRPSQPLSAFVVPPEETPQPKKRGRTREPLIRDEPAVAQDADMQEAPASIAPAKRKRGRPRKSNPGQPAPAAVAAADEDISFAYGVEDLPKAADSPAAEGLSSDEPVHEAPVPVKVPSKRGRKKKVVQEPPTTPEEPTELVADDSLPSEPVQPVFKIAKAPPKRGRKKKVMEKPSAADEDEPEEEGNNAQDPGTQAGTPAELPFHEPGDRLEEEADVSRMPLQDISNTSPSKEKEATPEAKAKETPRSASSTNGQGQVKVPLRVGLSKRSRIAPLLKIIRK</sequence>
<evidence type="ECO:0000256" key="1">
    <source>
        <dbReference type="ARBA" id="ARBA00022679"/>
    </source>
</evidence>
<feature type="region of interest" description="Disordered" evidence="2">
    <location>
        <begin position="76"/>
        <end position="231"/>
    </location>
</feature>
<dbReference type="GO" id="GO:0016740">
    <property type="term" value="F:transferase activity"/>
    <property type="evidence" value="ECO:0007669"/>
    <property type="project" value="UniProtKB-KW"/>
</dbReference>
<proteinExistence type="predicted"/>
<feature type="compositionally biased region" description="Basic and acidic residues" evidence="2">
    <location>
        <begin position="825"/>
        <end position="840"/>
    </location>
</feature>
<feature type="compositionally biased region" description="Basic and acidic residues" evidence="2">
    <location>
        <begin position="486"/>
        <end position="498"/>
    </location>
</feature>
<dbReference type="STRING" id="252740.A0A423VVK2"/>
<feature type="region of interest" description="Disordered" evidence="2">
    <location>
        <begin position="685"/>
        <end position="856"/>
    </location>
</feature>
<dbReference type="AlphaFoldDB" id="A0A423VVK2"/>
<feature type="compositionally biased region" description="Polar residues" evidence="2">
    <location>
        <begin position="92"/>
        <end position="119"/>
    </location>
</feature>
<dbReference type="PRINTS" id="PR00929">
    <property type="entry name" value="ATHOOK"/>
</dbReference>
<feature type="compositionally biased region" description="Basic residues" evidence="2">
    <location>
        <begin position="755"/>
        <end position="764"/>
    </location>
</feature>
<evidence type="ECO:0000313" key="4">
    <source>
        <dbReference type="Proteomes" id="UP000284375"/>
    </source>
</evidence>
<feature type="region of interest" description="Disordered" evidence="2">
    <location>
        <begin position="1"/>
        <end position="57"/>
    </location>
</feature>
<keyword evidence="1" id="KW-0808">Transferase</keyword>